<name>A0A820CNN8_9BILA</name>
<evidence type="ECO:0000256" key="1">
    <source>
        <dbReference type="SAM" id="MobiDB-lite"/>
    </source>
</evidence>
<dbReference type="Proteomes" id="UP000663823">
    <property type="component" value="Unassembled WGS sequence"/>
</dbReference>
<accession>A0A820CNN8</accession>
<organism evidence="2 3">
    <name type="scientific">Rotaria sordida</name>
    <dbReference type="NCBI Taxonomy" id="392033"/>
    <lineage>
        <taxon>Eukaryota</taxon>
        <taxon>Metazoa</taxon>
        <taxon>Spiralia</taxon>
        <taxon>Gnathifera</taxon>
        <taxon>Rotifera</taxon>
        <taxon>Eurotatoria</taxon>
        <taxon>Bdelloidea</taxon>
        <taxon>Philodinida</taxon>
        <taxon>Philodinidae</taxon>
        <taxon>Rotaria</taxon>
    </lineage>
</organism>
<evidence type="ECO:0000313" key="3">
    <source>
        <dbReference type="Proteomes" id="UP000663823"/>
    </source>
</evidence>
<dbReference type="EMBL" id="CAJOAX010025007">
    <property type="protein sequence ID" value="CAF4220497.1"/>
    <property type="molecule type" value="Genomic_DNA"/>
</dbReference>
<evidence type="ECO:0000313" key="2">
    <source>
        <dbReference type="EMBL" id="CAF4220497.1"/>
    </source>
</evidence>
<reference evidence="2" key="1">
    <citation type="submission" date="2021-02" db="EMBL/GenBank/DDBJ databases">
        <authorList>
            <person name="Nowell W R."/>
        </authorList>
    </citation>
    <scope>NUCLEOTIDE SEQUENCE</scope>
</reference>
<proteinExistence type="predicted"/>
<protein>
    <submittedName>
        <fullName evidence="2">Uncharacterized protein</fullName>
    </submittedName>
</protein>
<comment type="caution">
    <text evidence="2">The sequence shown here is derived from an EMBL/GenBank/DDBJ whole genome shotgun (WGS) entry which is preliminary data.</text>
</comment>
<feature type="region of interest" description="Disordered" evidence="1">
    <location>
        <begin position="20"/>
        <end position="49"/>
    </location>
</feature>
<dbReference type="AlphaFoldDB" id="A0A820CNN8"/>
<feature type="compositionally biased region" description="Polar residues" evidence="1">
    <location>
        <begin position="30"/>
        <end position="40"/>
    </location>
</feature>
<sequence>MEKCKISTWGILPHIRKQTKANEEEKLKSGQKSFTTASNKSDSRVKKSVPDKVQLKLKDGIAVDPDSGFIYLKI</sequence>
<gene>
    <name evidence="2" type="ORF">OTI717_LOCUS39356</name>
</gene>